<keyword evidence="9" id="KW-0732">Signal</keyword>
<dbReference type="CDD" id="cd12214">
    <property type="entry name" value="ChiA1_BD"/>
    <property type="match status" value="1"/>
</dbReference>
<dbReference type="EMBL" id="AB118967">
    <property type="protein sequence ID" value="BAD12045.1"/>
    <property type="molecule type" value="Genomic_DNA"/>
</dbReference>
<keyword evidence="5" id="KW-0146">Chitin degradation</keyword>
<dbReference type="EMBL" id="MAPZ01000017">
    <property type="protein sequence ID" value="OBY11012.1"/>
    <property type="molecule type" value="Genomic_DNA"/>
</dbReference>
<dbReference type="InterPro" id="IPR001223">
    <property type="entry name" value="Glyco_hydro18_cat"/>
</dbReference>
<dbReference type="GO" id="GO:0008061">
    <property type="term" value="F:chitin binding"/>
    <property type="evidence" value="ECO:0007669"/>
    <property type="project" value="InterPro"/>
</dbReference>
<dbReference type="GO" id="GO:0008843">
    <property type="term" value="F:endochitinase activity"/>
    <property type="evidence" value="ECO:0007669"/>
    <property type="project" value="UniProtKB-EC"/>
</dbReference>
<dbReference type="SUPFAM" id="SSF54556">
    <property type="entry name" value="Chitinase insertion domain"/>
    <property type="match status" value="1"/>
</dbReference>
<keyword evidence="4 8" id="KW-0378">Hydrolase</keyword>
<dbReference type="Gene3D" id="3.10.50.10">
    <property type="match status" value="1"/>
</dbReference>
<dbReference type="EMBL" id="AB159509">
    <property type="protein sequence ID" value="BAD29950.1"/>
    <property type="molecule type" value="Genomic_DNA"/>
</dbReference>
<reference evidence="13 14" key="3">
    <citation type="submission" date="2016-06" db="EMBL/GenBank/DDBJ databases">
        <authorList>
            <person name="Kjaerup R.B."/>
            <person name="Dalgaard T.S."/>
            <person name="Juul-Madsen H.R."/>
        </authorList>
    </citation>
    <scope>NUCLEOTIDE SEQUENCE [LARGE SCALE GENOMIC DNA]</scope>
    <source>
        <strain evidence="13 14">373-A1</strain>
    </source>
</reference>
<keyword evidence="14" id="KW-1185">Reference proteome</keyword>
<dbReference type="InterPro" id="IPR050314">
    <property type="entry name" value="Glycosyl_Hydrlase_18"/>
</dbReference>
<dbReference type="GO" id="GO:0005975">
    <property type="term" value="P:carbohydrate metabolic process"/>
    <property type="evidence" value="ECO:0007669"/>
    <property type="project" value="InterPro"/>
</dbReference>
<dbReference type="InterPro" id="IPR036573">
    <property type="entry name" value="CBM_sf_5/12"/>
</dbReference>
<keyword evidence="7 8" id="KW-0326">Glycosidase</keyword>
<comment type="catalytic activity">
    <reaction evidence="1">
        <text>Random endo-hydrolysis of N-acetyl-beta-D-glucosaminide (1-&gt;4)-beta-linkages in chitin and chitodextrins.</text>
        <dbReference type="EC" id="3.2.1.14"/>
    </reaction>
</comment>
<dbReference type="GO" id="GO:0005576">
    <property type="term" value="C:extracellular region"/>
    <property type="evidence" value="ECO:0007669"/>
    <property type="project" value="InterPro"/>
</dbReference>
<evidence type="ECO:0000313" key="13">
    <source>
        <dbReference type="EMBL" id="OBY11012.1"/>
    </source>
</evidence>
<organism evidence="11">
    <name type="scientific">Clostridium paraputrificum</name>
    <dbReference type="NCBI Taxonomy" id="29363"/>
    <lineage>
        <taxon>Bacteria</taxon>
        <taxon>Bacillati</taxon>
        <taxon>Bacillota</taxon>
        <taxon>Clostridia</taxon>
        <taxon>Eubacteriales</taxon>
        <taxon>Clostridiaceae</taxon>
        <taxon>Clostridium</taxon>
    </lineage>
</organism>
<dbReference type="InterPro" id="IPR011583">
    <property type="entry name" value="Chitinase_II/V-like_cat"/>
</dbReference>
<dbReference type="InterPro" id="IPR029070">
    <property type="entry name" value="Chitinase_insertion_sf"/>
</dbReference>
<evidence type="ECO:0000256" key="3">
    <source>
        <dbReference type="ARBA" id="ARBA00012729"/>
    </source>
</evidence>
<dbReference type="AlphaFoldDB" id="Q75ZW9"/>
<dbReference type="eggNOG" id="COG3469">
    <property type="taxonomic scope" value="Bacteria"/>
</dbReference>
<accession>Q75ZW9</accession>
<proteinExistence type="inferred from homology"/>
<name>Q75ZW9_9CLOT</name>
<dbReference type="SUPFAM" id="SSF51055">
    <property type="entry name" value="Carbohydrate binding domain"/>
    <property type="match status" value="1"/>
</dbReference>
<dbReference type="SUPFAM" id="SSF51445">
    <property type="entry name" value="(Trans)glycosidases"/>
    <property type="match status" value="1"/>
</dbReference>
<dbReference type="PANTHER" id="PTHR11177:SF317">
    <property type="entry name" value="CHITINASE 12-RELATED"/>
    <property type="match status" value="1"/>
</dbReference>
<dbReference type="PANTHER" id="PTHR11177">
    <property type="entry name" value="CHITINASE"/>
    <property type="match status" value="1"/>
</dbReference>
<evidence type="ECO:0000256" key="7">
    <source>
        <dbReference type="ARBA" id="ARBA00023295"/>
    </source>
</evidence>
<sequence length="683" mass="74653">MKKRLSLLLSLFLVVGSVGLTSGTVTTSAKENTDQAVVASTTSAATNKRVITYFPSWGMYEAGQQNITVDDIPWDKVSQVNHAFFEITNDFKIQTTDSYADFECADFKHSPEWGEGLAGHFGEYQYYKSKYPDVKIVIAVGGWTRSDKFHAAASTEQNRKTLAQSMVDTMKKYPFIDGIDIDWEYPTETRAPEDQYDRGSVGGPEDKHNFTLLLKTIRETFDQNGMKDKLLTVAVSAGESKIHNTEPDQYAQYVDAIGVMTYDFAGDWDDVTGHLAGLYHNPEDTTRPKFDTDDAMKIYSEEYNVPKSKLYAGSPLYSRGWGNVAPGPNGDGLFQPGNKNFTGNLGTGGQYSWYDIKNIEKTAGWVKYRDPIAKVPYLYNSSTKQFLTYEDETSLQDRINYINDNGYGGLIVWDCSGDDVKGGWPMHTIMFNGLIKDGSETPPTQNTLKAASLTAGPVSNGKYTLTAIVPAYNTATSYQILEGNTVISSGTLNSGSQTPITINYDITGKESGTYNYTVVLSDGSSKVTSTEVKVTVSAPVENTLQAASLTAGQVSGGSFTLNIQIPANNTATSYQILEGNTVISTGSLTVGSALRNISYNVTGKGEGNYNYTVVLSDGSKTVTSNIVSVSVQKPSSYPAWEAWVSYKTGDIVSYNGKNYTCRQGHTSLVGWEPSNVQALWSLI</sequence>
<dbReference type="InterPro" id="IPR001579">
    <property type="entry name" value="Glyco_hydro_18_chit_AS"/>
</dbReference>
<feature type="signal peptide" evidence="9">
    <location>
        <begin position="1"/>
        <end position="20"/>
    </location>
</feature>
<comment type="similarity">
    <text evidence="2">Belongs to the glycosyl hydrolase 18 family. Chitinase class II subfamily.</text>
</comment>
<dbReference type="Gene3D" id="3.20.20.80">
    <property type="entry name" value="Glycosidases"/>
    <property type="match status" value="1"/>
</dbReference>
<dbReference type="CAZy" id="CBM12">
    <property type="family name" value="Carbohydrate-Binding Module Family 12"/>
</dbReference>
<dbReference type="Proteomes" id="UP000092714">
    <property type="component" value="Unassembled WGS sequence"/>
</dbReference>
<evidence type="ECO:0000259" key="10">
    <source>
        <dbReference type="PROSITE" id="PS51910"/>
    </source>
</evidence>
<evidence type="ECO:0000313" key="11">
    <source>
        <dbReference type="EMBL" id="BAD12045.1"/>
    </source>
</evidence>
<dbReference type="CDD" id="cd06548">
    <property type="entry name" value="GH18_chitinase"/>
    <property type="match status" value="1"/>
</dbReference>
<dbReference type="InterPro" id="IPR017853">
    <property type="entry name" value="GH"/>
</dbReference>
<dbReference type="GeneID" id="42777903"/>
<keyword evidence="6" id="KW-0119">Carbohydrate metabolism</keyword>
<reference evidence="11" key="1">
    <citation type="submission" date="2003-08" db="EMBL/GenBank/DDBJ databases">
        <title>Molecular Cloning, Sequencing, and Expression of the Third Chitinase Gene, chi18C Encoding Clostridium paraputrificum M-21.</title>
        <authorList>
            <person name="Morimoto K."/>
            <person name="Yoshimoto M."/>
            <person name="Karita S."/>
            <person name="Kimura T."/>
            <person name="Sakka K."/>
            <person name="Ohmiya K."/>
        </authorList>
    </citation>
    <scope>NUCLEOTIDE SEQUENCE</scope>
</reference>
<evidence type="ECO:0000256" key="1">
    <source>
        <dbReference type="ARBA" id="ARBA00000822"/>
    </source>
</evidence>
<dbReference type="GO" id="GO:0030246">
    <property type="term" value="F:carbohydrate binding"/>
    <property type="evidence" value="ECO:0007669"/>
    <property type="project" value="InterPro"/>
</dbReference>
<dbReference type="CAZy" id="GH18">
    <property type="family name" value="Glycoside Hydrolase Family 18"/>
</dbReference>
<dbReference type="OrthoDB" id="9812811at2"/>
<feature type="domain" description="GH18" evidence="10">
    <location>
        <begin position="48"/>
        <end position="437"/>
    </location>
</feature>
<evidence type="ECO:0000256" key="8">
    <source>
        <dbReference type="RuleBase" id="RU000489"/>
    </source>
</evidence>
<evidence type="ECO:0000256" key="6">
    <source>
        <dbReference type="ARBA" id="ARBA00023277"/>
    </source>
</evidence>
<evidence type="ECO:0000256" key="5">
    <source>
        <dbReference type="ARBA" id="ARBA00023024"/>
    </source>
</evidence>
<evidence type="ECO:0000313" key="12">
    <source>
        <dbReference type="EMBL" id="BAD29950.1"/>
    </source>
</evidence>
<dbReference type="eggNOG" id="COG3325">
    <property type="taxonomic scope" value="Bacteria"/>
</dbReference>
<keyword evidence="5" id="KW-0624">Polysaccharide degradation</keyword>
<evidence type="ECO:0000256" key="9">
    <source>
        <dbReference type="SAM" id="SignalP"/>
    </source>
</evidence>
<dbReference type="Gene3D" id="2.10.10.20">
    <property type="entry name" value="Carbohydrate-binding module superfamily 5/12"/>
    <property type="match status" value="1"/>
</dbReference>
<dbReference type="PROSITE" id="PS01095">
    <property type="entry name" value="GH18_1"/>
    <property type="match status" value="1"/>
</dbReference>
<dbReference type="Pfam" id="PF02839">
    <property type="entry name" value="CBM_5_12"/>
    <property type="match status" value="1"/>
</dbReference>
<dbReference type="RefSeq" id="WP_051195986.1">
    <property type="nucleotide sequence ID" value="NZ_CABJAZ010000022.1"/>
</dbReference>
<dbReference type="PROSITE" id="PS51910">
    <property type="entry name" value="GH18_2"/>
    <property type="match status" value="1"/>
</dbReference>
<dbReference type="InterPro" id="IPR003610">
    <property type="entry name" value="CBM5/12"/>
</dbReference>
<dbReference type="BRENDA" id="3.2.1.14">
    <property type="organism ID" value="1501"/>
</dbReference>
<dbReference type="Gene3D" id="2.60.40.10">
    <property type="entry name" value="Immunoglobulins"/>
    <property type="match status" value="2"/>
</dbReference>
<dbReference type="SMART" id="SM00495">
    <property type="entry name" value="ChtBD3"/>
    <property type="match status" value="1"/>
</dbReference>
<feature type="chain" id="PRO_5038288749" description="chitinase" evidence="9">
    <location>
        <begin position="21"/>
        <end position="683"/>
    </location>
</feature>
<dbReference type="GO" id="GO:0006032">
    <property type="term" value="P:chitin catabolic process"/>
    <property type="evidence" value="ECO:0007669"/>
    <property type="project" value="UniProtKB-KW"/>
</dbReference>
<gene>
    <name evidence="11" type="primary">chi18C</name>
    <name evidence="13" type="ORF">CP373A1_07585</name>
</gene>
<reference evidence="12" key="2">
    <citation type="journal article" date="2007" name="Appl. Microbiol. Biotechnol.">
        <title>Characterization of the third chitinase Chi18C of Clostridium paraputrificum M-21.</title>
        <authorList>
            <person name="Morimoto K."/>
            <person name="Yoshimoto M."/>
            <person name="Karita S."/>
            <person name="Kimura T."/>
            <person name="Ohmiya K."/>
            <person name="Sakka K."/>
        </authorList>
    </citation>
    <scope>NUCLEOTIDE SEQUENCE</scope>
</reference>
<evidence type="ECO:0000256" key="4">
    <source>
        <dbReference type="ARBA" id="ARBA00022801"/>
    </source>
</evidence>
<protein>
    <recommendedName>
        <fullName evidence="3">chitinase</fullName>
        <ecNumber evidence="3">3.2.1.14</ecNumber>
    </recommendedName>
</protein>
<dbReference type="SMART" id="SM00636">
    <property type="entry name" value="Glyco_18"/>
    <property type="match status" value="1"/>
</dbReference>
<dbReference type="InterPro" id="IPR013783">
    <property type="entry name" value="Ig-like_fold"/>
</dbReference>
<dbReference type="EC" id="3.2.1.14" evidence="3"/>
<evidence type="ECO:0000313" key="14">
    <source>
        <dbReference type="Proteomes" id="UP000092714"/>
    </source>
</evidence>
<dbReference type="Pfam" id="PF00704">
    <property type="entry name" value="Glyco_hydro_18"/>
    <property type="match status" value="1"/>
</dbReference>
<evidence type="ECO:0000256" key="2">
    <source>
        <dbReference type="ARBA" id="ARBA00009121"/>
    </source>
</evidence>